<dbReference type="InterPro" id="IPR050546">
    <property type="entry name" value="Glycosyl_Hydrlase_16"/>
</dbReference>
<keyword evidence="3" id="KW-1185">Reference proteome</keyword>
<evidence type="ECO:0000259" key="1">
    <source>
        <dbReference type="PROSITE" id="PS51762"/>
    </source>
</evidence>
<keyword evidence="2" id="KW-0430">Lectin</keyword>
<organism evidence="2 3">
    <name type="scientific">Metschnikowia bicuspidata</name>
    <dbReference type="NCBI Taxonomy" id="27322"/>
    <lineage>
        <taxon>Eukaryota</taxon>
        <taxon>Fungi</taxon>
        <taxon>Dikarya</taxon>
        <taxon>Ascomycota</taxon>
        <taxon>Saccharomycotina</taxon>
        <taxon>Pichiomycetes</taxon>
        <taxon>Metschnikowiaceae</taxon>
        <taxon>Metschnikowia</taxon>
    </lineage>
</organism>
<sequence length="221" mass="24608">CFSRNQALPALVSASMTTPDPHFQEYETCPLICYNSTGATFLIRHRFENPQLVSLGYIYHGSVEADILAAPGTGIILSFYLQSDDKDEIDIAEIFGNNHLLFQTNYFSKGDVSTNGKGIYVSISSSPLYNFHRYGVRWTPDEIEWTVDGASVRHVKRVSGEGFPESPMRVRFSMWVGGDLANEPGTVTWAGGLTDFADSPFRMYIRNVTVENSGGGQDYTY</sequence>
<dbReference type="PANTHER" id="PTHR10963">
    <property type="entry name" value="GLYCOSYL HYDROLASE-RELATED"/>
    <property type="match status" value="1"/>
</dbReference>
<dbReference type="InterPro" id="IPR000757">
    <property type="entry name" value="Beta-glucanase-like"/>
</dbReference>
<feature type="domain" description="GH16" evidence="1">
    <location>
        <begin position="11"/>
        <end position="205"/>
    </location>
</feature>
<name>A0A4P9ZFM5_9ASCO</name>
<dbReference type="PROSITE" id="PS51762">
    <property type="entry name" value="GH16_2"/>
    <property type="match status" value="1"/>
</dbReference>
<dbReference type="GO" id="GO:0030246">
    <property type="term" value="F:carbohydrate binding"/>
    <property type="evidence" value="ECO:0007669"/>
    <property type="project" value="UniProtKB-KW"/>
</dbReference>
<dbReference type="GO" id="GO:0004553">
    <property type="term" value="F:hydrolase activity, hydrolyzing O-glycosyl compounds"/>
    <property type="evidence" value="ECO:0007669"/>
    <property type="project" value="InterPro"/>
</dbReference>
<dbReference type="PANTHER" id="PTHR10963:SF68">
    <property type="entry name" value="GLYCOSIDASE CRH1-RELATED"/>
    <property type="match status" value="1"/>
</dbReference>
<proteinExistence type="predicted"/>
<dbReference type="Pfam" id="PF00722">
    <property type="entry name" value="Glyco_hydro_16"/>
    <property type="match status" value="1"/>
</dbReference>
<dbReference type="GO" id="GO:0009277">
    <property type="term" value="C:fungal-type cell wall"/>
    <property type="evidence" value="ECO:0007669"/>
    <property type="project" value="TreeGrafter"/>
</dbReference>
<dbReference type="Proteomes" id="UP000268321">
    <property type="component" value="Unassembled WGS sequence"/>
</dbReference>
<dbReference type="InterPro" id="IPR013320">
    <property type="entry name" value="ConA-like_dom_sf"/>
</dbReference>
<accession>A0A4P9ZFM5</accession>
<gene>
    <name evidence="2" type="ORF">METBISCDRAFT_11</name>
</gene>
<feature type="non-terminal residue" evidence="2">
    <location>
        <position position="1"/>
    </location>
</feature>
<dbReference type="GO" id="GO:0016757">
    <property type="term" value="F:glycosyltransferase activity"/>
    <property type="evidence" value="ECO:0007669"/>
    <property type="project" value="TreeGrafter"/>
</dbReference>
<dbReference type="Gene3D" id="2.60.120.200">
    <property type="match status" value="1"/>
</dbReference>
<evidence type="ECO:0000313" key="2">
    <source>
        <dbReference type="EMBL" id="RKP31648.1"/>
    </source>
</evidence>
<dbReference type="SUPFAM" id="SSF49899">
    <property type="entry name" value="Concanavalin A-like lectins/glucanases"/>
    <property type="match status" value="1"/>
</dbReference>
<dbReference type="GO" id="GO:0031505">
    <property type="term" value="P:fungal-type cell wall organization"/>
    <property type="evidence" value="ECO:0007669"/>
    <property type="project" value="TreeGrafter"/>
</dbReference>
<dbReference type="OrthoDB" id="4781at2759"/>
<protein>
    <submittedName>
        <fullName evidence="2">Concanavalin A-like lectin/glucanase</fullName>
    </submittedName>
</protein>
<feature type="non-terminal residue" evidence="2">
    <location>
        <position position="221"/>
    </location>
</feature>
<dbReference type="AlphaFoldDB" id="A0A4P9ZFM5"/>
<evidence type="ECO:0000313" key="3">
    <source>
        <dbReference type="Proteomes" id="UP000268321"/>
    </source>
</evidence>
<dbReference type="GO" id="GO:0005975">
    <property type="term" value="P:carbohydrate metabolic process"/>
    <property type="evidence" value="ECO:0007669"/>
    <property type="project" value="InterPro"/>
</dbReference>
<reference evidence="3" key="1">
    <citation type="journal article" date="2018" name="Nat. Microbiol.">
        <title>Leveraging single-cell genomics to expand the fungal tree of life.</title>
        <authorList>
            <person name="Ahrendt S.R."/>
            <person name="Quandt C.A."/>
            <person name="Ciobanu D."/>
            <person name="Clum A."/>
            <person name="Salamov A."/>
            <person name="Andreopoulos B."/>
            <person name="Cheng J.F."/>
            <person name="Woyke T."/>
            <person name="Pelin A."/>
            <person name="Henrissat B."/>
            <person name="Reynolds N.K."/>
            <person name="Benny G.L."/>
            <person name="Smith M.E."/>
            <person name="James T.Y."/>
            <person name="Grigoriev I.V."/>
        </authorList>
    </citation>
    <scope>NUCLEOTIDE SEQUENCE [LARGE SCALE GENOMIC DNA]</scope>
    <source>
        <strain evidence="3">Baker2002</strain>
    </source>
</reference>
<dbReference type="EMBL" id="ML004439">
    <property type="protein sequence ID" value="RKP31648.1"/>
    <property type="molecule type" value="Genomic_DNA"/>
</dbReference>